<dbReference type="PANTHER" id="PTHR13077:SF6">
    <property type="entry name" value="SELENOPROTEIN F"/>
    <property type="match status" value="1"/>
</dbReference>
<dbReference type="InterPro" id="IPR038219">
    <property type="entry name" value="Sep15/SelM_sf"/>
</dbReference>
<evidence type="ECO:0000256" key="4">
    <source>
        <dbReference type="ARBA" id="ARBA00022824"/>
    </source>
</evidence>
<keyword evidence="5" id="KW-0712">Selenocysteine</keyword>
<keyword evidence="7" id="KW-1133">Transmembrane helix</keyword>
<dbReference type="AlphaFoldDB" id="A0A6A5BUD7"/>
<evidence type="ECO:0000259" key="8">
    <source>
        <dbReference type="Pfam" id="PF08806"/>
    </source>
</evidence>
<dbReference type="PANTHER" id="PTHR13077">
    <property type="entry name" value="SELENOPROTEIN F"/>
    <property type="match status" value="1"/>
</dbReference>
<keyword evidence="10" id="KW-1185">Reference proteome</keyword>
<dbReference type="Gene3D" id="3.40.30.50">
    <property type="entry name" value="Sep15/SelM thioredoxin-like domain, active-site redox motif"/>
    <property type="match status" value="1"/>
</dbReference>
<dbReference type="SUPFAM" id="SSF52833">
    <property type="entry name" value="Thioredoxin-like"/>
    <property type="match status" value="1"/>
</dbReference>
<dbReference type="VEuPathDB" id="AmoebaDB:FDP41_001916"/>
<dbReference type="InterPro" id="IPR039992">
    <property type="entry name" value="Sep15_SelM"/>
</dbReference>
<proteinExistence type="inferred from homology"/>
<name>A0A6A5BUD7_NAEFO</name>
<feature type="domain" description="Selenoprotein F/M" evidence="8">
    <location>
        <begin position="104"/>
        <end position="173"/>
    </location>
</feature>
<dbReference type="OMA" id="LEMCNCK"/>
<evidence type="ECO:0000256" key="1">
    <source>
        <dbReference type="ARBA" id="ARBA00004319"/>
    </source>
</evidence>
<dbReference type="Pfam" id="PF08806">
    <property type="entry name" value="Sep15_SelM"/>
    <property type="match status" value="1"/>
</dbReference>
<sequence>MKIASLQRCSVRSTRLSMSWIGMMIITMILFYSQHVHSLTPQQCEELGFKSSELSCSTCKEFSLFLSEKKIIENCNHCCQDALTNQEKGELANSTEKEFVSGTLYMCYCNIRSFPEIEGFMNNDAKKFRNLQVAQRQGIMPTLTMKRKDGSEESHLVSHWKIDEIKEFLNEKLLQ</sequence>
<comment type="subcellular location">
    <subcellularLocation>
        <location evidence="1">Endoplasmic reticulum lumen</location>
    </subcellularLocation>
</comment>
<evidence type="ECO:0000256" key="3">
    <source>
        <dbReference type="ARBA" id="ARBA00022729"/>
    </source>
</evidence>
<organism evidence="9 10">
    <name type="scientific">Naegleria fowleri</name>
    <name type="common">Brain eating amoeba</name>
    <dbReference type="NCBI Taxonomy" id="5763"/>
    <lineage>
        <taxon>Eukaryota</taxon>
        <taxon>Discoba</taxon>
        <taxon>Heterolobosea</taxon>
        <taxon>Tetramitia</taxon>
        <taxon>Eutetramitia</taxon>
        <taxon>Vahlkampfiidae</taxon>
        <taxon>Naegleria</taxon>
    </lineage>
</organism>
<dbReference type="Proteomes" id="UP000444721">
    <property type="component" value="Unassembled WGS sequence"/>
</dbReference>
<dbReference type="VEuPathDB" id="AmoebaDB:NfTy_033090"/>
<evidence type="ECO:0000256" key="5">
    <source>
        <dbReference type="ARBA" id="ARBA00022933"/>
    </source>
</evidence>
<dbReference type="RefSeq" id="XP_044563559.1">
    <property type="nucleotide sequence ID" value="XM_044705053.1"/>
</dbReference>
<dbReference type="GeneID" id="68109134"/>
<keyword evidence="7" id="KW-0812">Transmembrane</keyword>
<dbReference type="GO" id="GO:0016491">
    <property type="term" value="F:oxidoreductase activity"/>
    <property type="evidence" value="ECO:0007669"/>
    <property type="project" value="TreeGrafter"/>
</dbReference>
<evidence type="ECO:0000256" key="7">
    <source>
        <dbReference type="SAM" id="Phobius"/>
    </source>
</evidence>
<evidence type="ECO:0000313" key="10">
    <source>
        <dbReference type="Proteomes" id="UP000444721"/>
    </source>
</evidence>
<reference evidence="9 10" key="1">
    <citation type="journal article" date="2019" name="Sci. Rep.">
        <title>Nanopore sequencing improves the draft genome of the human pathogenic amoeba Naegleria fowleri.</title>
        <authorList>
            <person name="Liechti N."/>
            <person name="Schurch N."/>
            <person name="Bruggmann R."/>
            <person name="Wittwer M."/>
        </authorList>
    </citation>
    <scope>NUCLEOTIDE SEQUENCE [LARGE SCALE GENOMIC DNA]</scope>
    <source>
        <strain evidence="9 10">ATCC 30894</strain>
    </source>
</reference>
<dbReference type="EMBL" id="VFQX01000028">
    <property type="protein sequence ID" value="KAF0978846.1"/>
    <property type="molecule type" value="Genomic_DNA"/>
</dbReference>
<keyword evidence="4" id="KW-0256">Endoplasmic reticulum</keyword>
<keyword evidence="7" id="KW-0472">Membrane</keyword>
<dbReference type="OrthoDB" id="1910009at2759"/>
<dbReference type="InterPro" id="IPR036249">
    <property type="entry name" value="Thioredoxin-like_sf"/>
</dbReference>
<dbReference type="VEuPathDB" id="AmoebaDB:NF0009280"/>
<feature type="transmembrane region" description="Helical" evidence="7">
    <location>
        <begin position="16"/>
        <end position="33"/>
    </location>
</feature>
<evidence type="ECO:0000256" key="6">
    <source>
        <dbReference type="ARBA" id="ARBA00040775"/>
    </source>
</evidence>
<comment type="caution">
    <text evidence="9">The sequence shown here is derived from an EMBL/GenBank/DDBJ whole genome shotgun (WGS) entry which is preliminary data.</text>
</comment>
<accession>A0A6A5BUD7</accession>
<keyword evidence="3" id="KW-0732">Signal</keyword>
<comment type="similarity">
    <text evidence="2">Belongs to the selenoprotein M/F family.</text>
</comment>
<gene>
    <name evidence="9" type="ORF">FDP41_001916</name>
</gene>
<protein>
    <recommendedName>
        <fullName evidence="6">Selenoprotein F</fullName>
    </recommendedName>
</protein>
<dbReference type="InterPro" id="IPR014912">
    <property type="entry name" value="Sep15_SelM_dom"/>
</dbReference>
<evidence type="ECO:0000313" key="9">
    <source>
        <dbReference type="EMBL" id="KAF0978846.1"/>
    </source>
</evidence>
<evidence type="ECO:0000256" key="2">
    <source>
        <dbReference type="ARBA" id="ARBA00005742"/>
    </source>
</evidence>
<dbReference type="GO" id="GO:0005788">
    <property type="term" value="C:endoplasmic reticulum lumen"/>
    <property type="evidence" value="ECO:0007669"/>
    <property type="project" value="UniProtKB-SubCell"/>
</dbReference>